<gene>
    <name evidence="1" type="primary">a385L</name>
</gene>
<name>Q98437_PBCV1</name>
<dbReference type="Proteomes" id="UP000000862">
    <property type="component" value="Segment"/>
</dbReference>
<proteinExistence type="predicted"/>
<reference evidence="1 2" key="6">
    <citation type="journal article" date="1999" name="Virology">
        <title>Chlorella virus PBCV-1 encodes a functional homospermidine synthase.</title>
        <authorList>
            <person name="Kaiser A."/>
            <person name="Vollmert M."/>
            <person name="Tholl D."/>
            <person name="Graves M.V."/>
            <person name="Gurnon J.R."/>
            <person name="Xing W."/>
            <person name="Lisec A.D."/>
            <person name="Nickerson K.W."/>
            <person name="Van Etten J.L."/>
        </authorList>
    </citation>
    <scope>NUCLEOTIDE SEQUENCE [LARGE SCALE GENOMIC DNA]</scope>
</reference>
<reference evidence="1 2" key="7">
    <citation type="journal article" date="2000" name="Virology">
        <title>Characterization of a beta-1,3-glucanase encoded by chlorella virus PBCV-1.</title>
        <authorList>
            <person name="Sun L."/>
            <person name="Gurnon J.R."/>
            <person name="Adams B.J."/>
            <person name="Graves M.V."/>
            <person name="Van Etten J.L."/>
        </authorList>
    </citation>
    <scope>NUCLEOTIDE SEQUENCE [LARGE SCALE GENOMIC DNA]</scope>
</reference>
<protein>
    <submittedName>
        <fullName evidence="1">Uncharacterized protein</fullName>
    </submittedName>
</protein>
<sequence>MCVTGQKTVLILSHLLGVTRVEILNVTEQPRILQATYLRFLLLSMPEVFNRMDISTSLRTFEPGLHSRFNHKPLHT</sequence>
<reference evidence="1 2" key="1">
    <citation type="journal article" date="1995" name="Virology">
        <title>Analysis of 45 kb of DNA located at the left end of the chlorella virus PBCV-1 genome.</title>
        <authorList>
            <person name="Lu Z."/>
            <person name="Li Y."/>
            <person name="Zhang Y."/>
            <person name="Kutish G.F."/>
            <person name="Rock D.L."/>
            <person name="Van Etten J.L."/>
        </authorList>
    </citation>
    <scope>NUCLEOTIDE SEQUENCE [LARGE SCALE GENOMIC DNA]</scope>
</reference>
<reference evidence="1 2" key="3">
    <citation type="journal article" date="1996" name="Virology">
        <title>Analysis of 94 kb of the chlorella virus PBCV-1 330-kb genome: map positions 88 to 182.</title>
        <authorList>
            <person name="Lu Z."/>
            <person name="Li Y."/>
            <person name="Que Q."/>
            <person name="Kutish G.F."/>
            <person name="Rock D.L."/>
            <person name="Van Etten J.L."/>
        </authorList>
    </citation>
    <scope>NUCLEOTIDE SEQUENCE [LARGE SCALE GENOMIC DNA]</scope>
</reference>
<reference evidence="1 2" key="8">
    <citation type="journal article" date="2010" name="J. Virol.">
        <title>Microarray analysis of Paramecium bursaria chlorella virus 1 transcription.</title>
        <authorList>
            <person name="Yanai-Balser G.M."/>
            <person name="Duncan G.A."/>
            <person name="Eudy J.D."/>
            <person name="Wang D."/>
            <person name="Li X."/>
            <person name="Agarkova I.V."/>
            <person name="Dunigan D.D."/>
            <person name="Van Etten J.L."/>
        </authorList>
    </citation>
    <scope>NUCLEOTIDE SEQUENCE [LARGE SCALE GENOMIC DNA]</scope>
</reference>
<dbReference type="RefSeq" id="NP_048742.1">
    <property type="nucleotide sequence ID" value="NC_000852.5"/>
</dbReference>
<dbReference type="EMBL" id="JF411744">
    <property type="protein sequence ID" value="AAC96753.1"/>
    <property type="molecule type" value="Genomic_DNA"/>
</dbReference>
<dbReference type="PIR" id="T17888">
    <property type="entry name" value="T17888"/>
</dbReference>
<keyword evidence="2" id="KW-1185">Reference proteome</keyword>
<reference evidence="1 2" key="2">
    <citation type="journal article" date="1995" name="Virology">
        <title>Analysis of 43 kb of the Chlorella virus PBCV-1 330-kb genome: map positions 45 to 88.</title>
        <authorList>
            <person name="Li Y."/>
            <person name="Lu Z."/>
            <person name="Burbank D.E."/>
            <person name="Kutish G.F."/>
            <person name="Rock D.L."/>
            <person name="Van Etten J.L."/>
        </authorList>
    </citation>
    <scope>NUCLEOTIDE SEQUENCE [LARGE SCALE GENOMIC DNA]</scope>
</reference>
<evidence type="ECO:0000313" key="2">
    <source>
        <dbReference type="Proteomes" id="UP000000862"/>
    </source>
</evidence>
<reference evidence="1 2" key="5">
    <citation type="journal article" date="1997" name="Virology">
        <title>Analysis of 74 kb of DNA located at the right end of the 330-kb chlorella virus PBCV-1 genome.</title>
        <authorList>
            <person name="Li Y."/>
            <person name="Lu Z."/>
            <person name="Sun L."/>
            <person name="Ropp S."/>
            <person name="Kutish G.F."/>
            <person name="Rock D.L."/>
            <person name="Van Etten J.L."/>
        </authorList>
    </citation>
    <scope>NUCLEOTIDE SEQUENCE [LARGE SCALE GENOMIC DNA]</scope>
</reference>
<organismHost>
    <name type="scientific">Chlorella</name>
    <dbReference type="NCBI Taxonomy" id="3071"/>
</organismHost>
<dbReference type="GeneID" id="918383"/>
<accession>Q98437</accession>
<reference evidence="1 2" key="4">
    <citation type="journal article" date="1996" name="Virology">
        <title>Analysis of 76 kb of the chlorella virus PBCV-1 330-kb genome: map positions 182 to 258.</title>
        <authorList>
            <person name="Kutish G.F."/>
            <person name="Li Y."/>
            <person name="Lu Z."/>
            <person name="Furuta M."/>
            <person name="Rock D.L."/>
            <person name="Van Etten J.L."/>
        </authorList>
    </citation>
    <scope>NUCLEOTIDE SEQUENCE [LARGE SCALE GENOMIC DNA]</scope>
</reference>
<evidence type="ECO:0000313" key="1">
    <source>
        <dbReference type="EMBL" id="AAC96753.1"/>
    </source>
</evidence>
<dbReference type="KEGG" id="vg:918383"/>
<organism evidence="1 2">
    <name type="scientific">Paramecium bursaria Chlorella virus 1</name>
    <name type="common">PBCV-1</name>
    <dbReference type="NCBI Taxonomy" id="10506"/>
    <lineage>
        <taxon>Viruses</taxon>
        <taxon>Varidnaviria</taxon>
        <taxon>Bamfordvirae</taxon>
        <taxon>Nucleocytoviricota</taxon>
        <taxon>Megaviricetes</taxon>
        <taxon>Algavirales</taxon>
        <taxon>Phycodnaviridae</taxon>
        <taxon>Chlorovirus</taxon>
        <taxon>Chlorovirus vanettense</taxon>
    </lineage>
</organism>